<dbReference type="EMBL" id="JACHLC010000001">
    <property type="protein sequence ID" value="MBB6369444.1"/>
    <property type="molecule type" value="Genomic_DNA"/>
</dbReference>
<evidence type="ECO:0000313" key="3">
    <source>
        <dbReference type="Proteomes" id="UP000589738"/>
    </source>
</evidence>
<feature type="transmembrane region" description="Helical" evidence="1">
    <location>
        <begin position="160"/>
        <end position="181"/>
    </location>
</feature>
<keyword evidence="1" id="KW-0812">Transmembrane</keyword>
<accession>A0A841MY27</accession>
<protein>
    <submittedName>
        <fullName evidence="2">Uncharacterized protein</fullName>
    </submittedName>
</protein>
<name>A0A841MY27_9FLAO</name>
<comment type="caution">
    <text evidence="2">The sequence shown here is derived from an EMBL/GenBank/DDBJ whole genome shotgun (WGS) entry which is preliminary data.</text>
</comment>
<dbReference type="AlphaFoldDB" id="A0A841MY27"/>
<reference evidence="2 3" key="1">
    <citation type="submission" date="2020-08" db="EMBL/GenBank/DDBJ databases">
        <title>Functional genomics of gut bacteria from endangered species of beetles.</title>
        <authorList>
            <person name="Carlos-Shanley C."/>
        </authorList>
    </citation>
    <scope>NUCLEOTIDE SEQUENCE [LARGE SCALE GENOMIC DNA]</scope>
    <source>
        <strain evidence="2 3">S00136</strain>
    </source>
</reference>
<sequence length="189" mass="22227">MKNNYQKEKRTNLRLIWISFISGFILLLFSVKCSFSELPTRSSIVEVKGIVKDLKIKKGRRSKTLIINLNEYPEINFMIGDLELNQSSLYGLMNDNKQGDSIMFFIEKHEYYRKIVKSEKIPFPGNFLYKKNISIVEIHNKNTPYLSLKDYNESHRNNNYLAIALLGFFGVLMLFVGIKGVQYYRKTFR</sequence>
<dbReference type="RefSeq" id="WP_184160772.1">
    <property type="nucleotide sequence ID" value="NZ_JACHLC010000001.1"/>
</dbReference>
<keyword evidence="1" id="KW-0472">Membrane</keyword>
<organism evidence="2 3">
    <name type="scientific">Chryseobacterium shigense</name>
    <dbReference type="NCBI Taxonomy" id="297244"/>
    <lineage>
        <taxon>Bacteria</taxon>
        <taxon>Pseudomonadati</taxon>
        <taxon>Bacteroidota</taxon>
        <taxon>Flavobacteriia</taxon>
        <taxon>Flavobacteriales</taxon>
        <taxon>Weeksellaceae</taxon>
        <taxon>Chryseobacterium group</taxon>
        <taxon>Chryseobacterium</taxon>
    </lineage>
</organism>
<keyword evidence="1" id="KW-1133">Transmembrane helix</keyword>
<gene>
    <name evidence="2" type="ORF">HNP36_000497</name>
</gene>
<dbReference type="Proteomes" id="UP000589738">
    <property type="component" value="Unassembled WGS sequence"/>
</dbReference>
<evidence type="ECO:0000256" key="1">
    <source>
        <dbReference type="SAM" id="Phobius"/>
    </source>
</evidence>
<keyword evidence="3" id="KW-1185">Reference proteome</keyword>
<evidence type="ECO:0000313" key="2">
    <source>
        <dbReference type="EMBL" id="MBB6369444.1"/>
    </source>
</evidence>
<feature type="transmembrane region" description="Helical" evidence="1">
    <location>
        <begin position="12"/>
        <end position="31"/>
    </location>
</feature>
<proteinExistence type="predicted"/>